<organism evidence="2">
    <name type="scientific">Trieres chinensis</name>
    <name type="common">Marine centric diatom</name>
    <name type="synonym">Odontella sinensis</name>
    <dbReference type="NCBI Taxonomy" id="1514140"/>
    <lineage>
        <taxon>Eukaryota</taxon>
        <taxon>Sar</taxon>
        <taxon>Stramenopiles</taxon>
        <taxon>Ochrophyta</taxon>
        <taxon>Bacillariophyta</taxon>
        <taxon>Mediophyceae</taxon>
        <taxon>Biddulphiophycidae</taxon>
        <taxon>Eupodiscales</taxon>
        <taxon>Parodontellaceae</taxon>
        <taxon>Trieres</taxon>
    </lineage>
</organism>
<sequence length="213" mass="23068">MTDGTTPSAPQSASSSKGKRRSSFLTRARESFYRSKGERGADVEALRGTRGADFEGDARVLRGSSGGVACGCFGRGGGDGEPKKVRFILIKGGAVFVFSNEDSPAPKYAVPLMYKKVEVHHSTVELQTTLGDVEYKFAFEAEETARKFARIVTEQASIAEADNARKRLGHSQVLNRRASTRYAASIAEKKEKDQPEAPLTATEVMGNMPMPPM</sequence>
<accession>A0A7S1Z661</accession>
<evidence type="ECO:0000313" key="2">
    <source>
        <dbReference type="EMBL" id="CAD9329342.1"/>
    </source>
</evidence>
<name>A0A7S1Z661_TRICV</name>
<feature type="region of interest" description="Disordered" evidence="1">
    <location>
        <begin position="1"/>
        <end position="29"/>
    </location>
</feature>
<evidence type="ECO:0008006" key="3">
    <source>
        <dbReference type="Google" id="ProtNLM"/>
    </source>
</evidence>
<dbReference type="AlphaFoldDB" id="A0A7S1Z661"/>
<evidence type="ECO:0000256" key="1">
    <source>
        <dbReference type="SAM" id="MobiDB-lite"/>
    </source>
</evidence>
<reference evidence="2" key="1">
    <citation type="submission" date="2021-01" db="EMBL/GenBank/DDBJ databases">
        <authorList>
            <person name="Corre E."/>
            <person name="Pelletier E."/>
            <person name="Niang G."/>
            <person name="Scheremetjew M."/>
            <person name="Finn R."/>
            <person name="Kale V."/>
            <person name="Holt S."/>
            <person name="Cochrane G."/>
            <person name="Meng A."/>
            <person name="Brown T."/>
            <person name="Cohen L."/>
        </authorList>
    </citation>
    <scope>NUCLEOTIDE SEQUENCE</scope>
    <source>
        <strain evidence="2">Grunow 1884</strain>
    </source>
</reference>
<protein>
    <recommendedName>
        <fullName evidence="3">PH domain-containing protein</fullName>
    </recommendedName>
</protein>
<dbReference type="EMBL" id="HBGO01009301">
    <property type="protein sequence ID" value="CAD9329342.1"/>
    <property type="molecule type" value="Transcribed_RNA"/>
</dbReference>
<feature type="region of interest" description="Disordered" evidence="1">
    <location>
        <begin position="186"/>
        <end position="213"/>
    </location>
</feature>
<proteinExistence type="predicted"/>
<feature type="compositionally biased region" description="Low complexity" evidence="1">
    <location>
        <begin position="1"/>
        <end position="16"/>
    </location>
</feature>
<gene>
    <name evidence="2" type="ORF">OSIN01602_LOCUS5109</name>
</gene>